<sequence>MEDTVKEEPVDFDFSIPNQSNAPVQPIFHDTTAIKDEVKQEPEDDYEVLQAVPLFEETIPKDEVKNEPDCLPSTSSVVSSKSSVAVPKSRVVTRVVQKCVCSMCGEMFKFRFQLDQHLREKEHRPLSTGKRKLAKIEQAVRVHDVRKENSWKGHTRMEGCAFIGKPHVGSKTDLSHPSTITYIDCGVCGDRFANARDHRSHAIKIHPHLKEERLCKNEYCVRKRIIASQFIDDEGYMSENLRAILVPMYDAVVCPLCGEDQSSYFHFYEHFCREHAADNCLRFRCSGCNHVYTSPRGLKKHIVEAAATSERCYGGASFLPPAPRKKRLADVMQIKQYCIQGHRL</sequence>
<accession>A0A2A6C148</accession>
<accession>A0A8R1UAX7</accession>
<organism evidence="1 2">
    <name type="scientific">Pristionchus pacificus</name>
    <name type="common">Parasitic nematode worm</name>
    <dbReference type="NCBI Taxonomy" id="54126"/>
    <lineage>
        <taxon>Eukaryota</taxon>
        <taxon>Metazoa</taxon>
        <taxon>Ecdysozoa</taxon>
        <taxon>Nematoda</taxon>
        <taxon>Chromadorea</taxon>
        <taxon>Rhabditida</taxon>
        <taxon>Rhabditina</taxon>
        <taxon>Diplogasteromorpha</taxon>
        <taxon>Diplogasteroidea</taxon>
        <taxon>Neodiplogasteridae</taxon>
        <taxon>Pristionchus</taxon>
    </lineage>
</organism>
<dbReference type="PROSITE" id="PS50157">
    <property type="entry name" value="ZINC_FINGER_C2H2_2"/>
    <property type="match status" value="1"/>
</dbReference>
<dbReference type="SMART" id="SM00355">
    <property type="entry name" value="ZnF_C2H2"/>
    <property type="match status" value="4"/>
</dbReference>
<gene>
    <name evidence="1" type="primary">WBGene00102536</name>
</gene>
<dbReference type="AlphaFoldDB" id="A0A2A6C148"/>
<reference evidence="2" key="1">
    <citation type="journal article" date="2008" name="Nat. Genet.">
        <title>The Pristionchus pacificus genome provides a unique perspective on nematode lifestyle and parasitism.</title>
        <authorList>
            <person name="Dieterich C."/>
            <person name="Clifton S.W."/>
            <person name="Schuster L.N."/>
            <person name="Chinwalla A."/>
            <person name="Delehaunty K."/>
            <person name="Dinkelacker I."/>
            <person name="Fulton L."/>
            <person name="Fulton R."/>
            <person name="Godfrey J."/>
            <person name="Minx P."/>
            <person name="Mitreva M."/>
            <person name="Roeseler W."/>
            <person name="Tian H."/>
            <person name="Witte H."/>
            <person name="Yang S.P."/>
            <person name="Wilson R.K."/>
            <person name="Sommer R.J."/>
        </authorList>
    </citation>
    <scope>NUCLEOTIDE SEQUENCE [LARGE SCALE GENOMIC DNA]</scope>
    <source>
        <strain evidence="2">PS312</strain>
    </source>
</reference>
<dbReference type="InterPro" id="IPR013087">
    <property type="entry name" value="Znf_C2H2_type"/>
</dbReference>
<dbReference type="Proteomes" id="UP000005239">
    <property type="component" value="Unassembled WGS sequence"/>
</dbReference>
<evidence type="ECO:0000313" key="2">
    <source>
        <dbReference type="Proteomes" id="UP000005239"/>
    </source>
</evidence>
<proteinExistence type="predicted"/>
<dbReference type="EnsemblMetazoa" id="PPA12982.1">
    <property type="protein sequence ID" value="PPA12982.1"/>
    <property type="gene ID" value="WBGene00102536"/>
</dbReference>
<keyword evidence="2" id="KW-1185">Reference proteome</keyword>
<name>A0A2A6C148_PRIPA</name>
<dbReference type="PROSITE" id="PS00028">
    <property type="entry name" value="ZINC_FINGER_C2H2_1"/>
    <property type="match status" value="2"/>
</dbReference>
<protein>
    <submittedName>
        <fullName evidence="1">C2H2-type domain-containing protein</fullName>
    </submittedName>
</protein>
<reference evidence="1" key="2">
    <citation type="submission" date="2022-06" db="UniProtKB">
        <authorList>
            <consortium name="EnsemblMetazoa"/>
        </authorList>
    </citation>
    <scope>IDENTIFICATION</scope>
    <source>
        <strain evidence="1">PS312</strain>
    </source>
</reference>
<evidence type="ECO:0000313" key="1">
    <source>
        <dbReference type="EnsemblMetazoa" id="PPA12982.1"/>
    </source>
</evidence>